<feature type="active site" description="Proton acceptor" evidence="4">
    <location>
        <position position="76"/>
    </location>
</feature>
<organism evidence="5 6">
    <name type="scientific">Pseudosulfitobacter pseudonitzschiae</name>
    <dbReference type="NCBI Taxonomy" id="1402135"/>
    <lineage>
        <taxon>Bacteria</taxon>
        <taxon>Pseudomonadati</taxon>
        <taxon>Pseudomonadota</taxon>
        <taxon>Alphaproteobacteria</taxon>
        <taxon>Rhodobacterales</taxon>
        <taxon>Roseobacteraceae</taxon>
        <taxon>Pseudosulfitobacter</taxon>
    </lineage>
</organism>
<evidence type="ECO:0000256" key="1">
    <source>
        <dbReference type="ARBA" id="ARBA00001968"/>
    </source>
</evidence>
<evidence type="ECO:0000256" key="3">
    <source>
        <dbReference type="ARBA" id="ARBA00023080"/>
    </source>
</evidence>
<keyword evidence="6" id="KW-1185">Reference proteome</keyword>
<dbReference type="AlphaFoldDB" id="A0A221K4P2"/>
<keyword evidence="4" id="KW-0963">Cytoplasm</keyword>
<dbReference type="PANTHER" id="PTHR43213">
    <property type="entry name" value="BIFUNCTIONAL DTTP/UTP PYROPHOSPHATASE/METHYLTRANSFERASE PROTEIN-RELATED"/>
    <property type="match status" value="1"/>
</dbReference>
<dbReference type="OrthoDB" id="9813962at2"/>
<dbReference type="InterPro" id="IPR003697">
    <property type="entry name" value="Maf-like"/>
</dbReference>
<dbReference type="Gene3D" id="3.90.950.10">
    <property type="match status" value="1"/>
</dbReference>
<keyword evidence="2 4" id="KW-0378">Hydrolase</keyword>
<dbReference type="PIRSF" id="PIRSF006305">
    <property type="entry name" value="Maf"/>
    <property type="match status" value="1"/>
</dbReference>
<dbReference type="KEGG" id="spse:SULPSESMR1_03189"/>
<sequence>MPQALILASGSSIRAQMLTQAGVPFEVMKPRVDEESVKAGMLAEGAKPRDIADSLAEIKARKISDKVPGVFVLGCDQVLDHRGTLLSKPETPEEAVTQLSALRGDTHSLLSASVICEDGQPIWRHIGQVRVRMRDASDVYVRDYVDRNWDSIRHSVGGYKIEEEGVRLMASIEGDYFSVLGMPLLQLLAFLTVRGVLKA</sequence>
<dbReference type="InterPro" id="IPR029001">
    <property type="entry name" value="ITPase-like_fam"/>
</dbReference>
<proteinExistence type="inferred from homology"/>
<dbReference type="Pfam" id="PF02545">
    <property type="entry name" value="Maf"/>
    <property type="match status" value="1"/>
</dbReference>
<comment type="similarity">
    <text evidence="4">Belongs to the Maf family.</text>
</comment>
<keyword evidence="3 4" id="KW-0546">Nucleotide metabolism</keyword>
<comment type="function">
    <text evidence="4">Nucleoside triphosphate pyrophosphatase. May have a dual role in cell division arrest and in preventing the incorporation of modified nucleotides into cellular nucleic acids.</text>
</comment>
<gene>
    <name evidence="5" type="primary">maf</name>
    <name evidence="5" type="ORF">SULPSESMR1_03189</name>
</gene>
<dbReference type="RefSeq" id="WP_089421724.1">
    <property type="nucleotide sequence ID" value="NZ_CP022415.1"/>
</dbReference>
<dbReference type="GO" id="GO:0009117">
    <property type="term" value="P:nucleotide metabolic process"/>
    <property type="evidence" value="ECO:0007669"/>
    <property type="project" value="UniProtKB-KW"/>
</dbReference>
<evidence type="ECO:0000256" key="4">
    <source>
        <dbReference type="HAMAP-Rule" id="MF_00528"/>
    </source>
</evidence>
<dbReference type="EC" id="3.6.1.9" evidence="4"/>
<reference evidence="5 6" key="1">
    <citation type="submission" date="2017-07" db="EMBL/GenBank/DDBJ databases">
        <title>Genome Sequence of Sulfitobacter pseudonitzschiae Strain SMR1 Isolated from a culture of the Diatom Skeletonema marinoi.</title>
        <authorList>
            <person name="Topel M."/>
            <person name="Pinder M.I.M."/>
            <person name="Johansson O.N."/>
            <person name="Kourtchenko O."/>
            <person name="Godhe A."/>
            <person name="Clarke A.K."/>
        </authorList>
    </citation>
    <scope>NUCLEOTIDE SEQUENCE [LARGE SCALE GENOMIC DNA]</scope>
    <source>
        <strain evidence="5 6">SMR1</strain>
    </source>
</reference>
<evidence type="ECO:0000313" key="6">
    <source>
        <dbReference type="Proteomes" id="UP000199754"/>
    </source>
</evidence>
<dbReference type="PANTHER" id="PTHR43213:SF5">
    <property type="entry name" value="BIFUNCTIONAL DTTP_UTP PYROPHOSPHATASE_METHYLTRANSFERASE PROTEIN-RELATED"/>
    <property type="match status" value="1"/>
</dbReference>
<comment type="cofactor">
    <cofactor evidence="1 4">
        <name>a divalent metal cation</name>
        <dbReference type="ChEBI" id="CHEBI:60240"/>
    </cofactor>
</comment>
<comment type="catalytic activity">
    <reaction evidence="4">
        <text>a ribonucleoside 5'-triphosphate + H2O = a ribonucleoside 5'-phosphate + diphosphate + H(+)</text>
        <dbReference type="Rhea" id="RHEA:23996"/>
        <dbReference type="ChEBI" id="CHEBI:15377"/>
        <dbReference type="ChEBI" id="CHEBI:15378"/>
        <dbReference type="ChEBI" id="CHEBI:33019"/>
        <dbReference type="ChEBI" id="CHEBI:58043"/>
        <dbReference type="ChEBI" id="CHEBI:61557"/>
        <dbReference type="EC" id="3.6.1.9"/>
    </reaction>
</comment>
<comment type="subcellular location">
    <subcellularLocation>
        <location evidence="4">Cytoplasm</location>
    </subcellularLocation>
</comment>
<dbReference type="SUPFAM" id="SSF52972">
    <property type="entry name" value="ITPase-like"/>
    <property type="match status" value="1"/>
</dbReference>
<dbReference type="STRING" id="1402135.SAMN05444149_104216"/>
<dbReference type="HAMAP" id="MF_00528">
    <property type="entry name" value="Maf"/>
    <property type="match status" value="1"/>
</dbReference>
<comment type="catalytic activity">
    <reaction evidence="4">
        <text>a 2'-deoxyribonucleoside 5'-triphosphate + H2O = a 2'-deoxyribonucleoside 5'-phosphate + diphosphate + H(+)</text>
        <dbReference type="Rhea" id="RHEA:44644"/>
        <dbReference type="ChEBI" id="CHEBI:15377"/>
        <dbReference type="ChEBI" id="CHEBI:15378"/>
        <dbReference type="ChEBI" id="CHEBI:33019"/>
        <dbReference type="ChEBI" id="CHEBI:61560"/>
        <dbReference type="ChEBI" id="CHEBI:65317"/>
        <dbReference type="EC" id="3.6.1.9"/>
    </reaction>
</comment>
<dbReference type="Proteomes" id="UP000199754">
    <property type="component" value="Chromosome"/>
</dbReference>
<dbReference type="eggNOG" id="COG0424">
    <property type="taxonomic scope" value="Bacteria"/>
</dbReference>
<accession>A0A221K4P2</accession>
<dbReference type="NCBIfam" id="TIGR00172">
    <property type="entry name" value="maf"/>
    <property type="match status" value="1"/>
</dbReference>
<dbReference type="GO" id="GO:0005737">
    <property type="term" value="C:cytoplasm"/>
    <property type="evidence" value="ECO:0007669"/>
    <property type="project" value="UniProtKB-SubCell"/>
</dbReference>
<dbReference type="GO" id="GO:0047429">
    <property type="term" value="F:nucleoside triphosphate diphosphatase activity"/>
    <property type="evidence" value="ECO:0007669"/>
    <property type="project" value="UniProtKB-EC"/>
</dbReference>
<comment type="caution">
    <text evidence="4">Lacks conserved residue(s) required for the propagation of feature annotation.</text>
</comment>
<evidence type="ECO:0000256" key="2">
    <source>
        <dbReference type="ARBA" id="ARBA00022801"/>
    </source>
</evidence>
<dbReference type="CDD" id="cd00555">
    <property type="entry name" value="Maf"/>
    <property type="match status" value="1"/>
</dbReference>
<evidence type="ECO:0000313" key="5">
    <source>
        <dbReference type="EMBL" id="ASM73966.1"/>
    </source>
</evidence>
<protein>
    <recommendedName>
        <fullName evidence="4">Nucleoside triphosphate pyrophosphatase</fullName>
        <ecNumber evidence="4">3.6.1.9</ecNumber>
    </recommendedName>
    <alternativeName>
        <fullName evidence="4">Nucleotide pyrophosphatase</fullName>
        <shortName evidence="4">Nucleotide PPase</shortName>
    </alternativeName>
</protein>
<dbReference type="EMBL" id="CP022415">
    <property type="protein sequence ID" value="ASM73966.1"/>
    <property type="molecule type" value="Genomic_DNA"/>
</dbReference>
<name>A0A221K4P2_9RHOB</name>